<evidence type="ECO:0000259" key="3">
    <source>
        <dbReference type="PROSITE" id="PS50240"/>
    </source>
</evidence>
<keyword evidence="1" id="KW-1015">Disulfide bond</keyword>
<accession>A0A2I0T7W5</accession>
<keyword evidence="5" id="KW-1185">Reference proteome</keyword>
<dbReference type="Proteomes" id="UP000233556">
    <property type="component" value="Unassembled WGS sequence"/>
</dbReference>
<dbReference type="AlphaFoldDB" id="A0A2I0T7W5"/>
<dbReference type="EMBL" id="KZ515935">
    <property type="protein sequence ID" value="PKU29891.1"/>
    <property type="molecule type" value="Genomic_DNA"/>
</dbReference>
<dbReference type="InterPro" id="IPR043504">
    <property type="entry name" value="Peptidase_S1_PA_chymotrypsin"/>
</dbReference>
<reference evidence="5" key="2">
    <citation type="submission" date="2017-12" db="EMBL/GenBank/DDBJ databases">
        <title>Genome sequence of the Bar-tailed Godwit (Limosa lapponica baueri).</title>
        <authorList>
            <person name="Lima N.C.B."/>
            <person name="Parody-Merino A.M."/>
            <person name="Battley P.F."/>
            <person name="Fidler A.E."/>
            <person name="Prosdocimi F."/>
        </authorList>
    </citation>
    <scope>NUCLEOTIDE SEQUENCE [LARGE SCALE GENOMIC DNA]</scope>
</reference>
<dbReference type="Gene3D" id="2.40.10.10">
    <property type="entry name" value="Trypsin-like serine proteases"/>
    <property type="match status" value="1"/>
</dbReference>
<gene>
    <name evidence="4" type="ORF">llap_19805</name>
</gene>
<dbReference type="PANTHER" id="PTHR24271">
    <property type="entry name" value="KALLIKREIN-RELATED"/>
    <property type="match status" value="1"/>
</dbReference>
<reference evidence="5" key="1">
    <citation type="submission" date="2017-11" db="EMBL/GenBank/DDBJ databases">
        <authorList>
            <person name="Lima N.C."/>
            <person name="Parody-Merino A.M."/>
            <person name="Battley P.F."/>
            <person name="Fidler A.E."/>
            <person name="Prosdocimi F."/>
        </authorList>
    </citation>
    <scope>NUCLEOTIDE SEQUENCE [LARGE SCALE GENOMIC DNA]</scope>
</reference>
<dbReference type="GO" id="GO:0004252">
    <property type="term" value="F:serine-type endopeptidase activity"/>
    <property type="evidence" value="ECO:0007669"/>
    <property type="project" value="InterPro"/>
</dbReference>
<feature type="domain" description="Peptidase S1" evidence="3">
    <location>
        <begin position="1"/>
        <end position="64"/>
    </location>
</feature>
<dbReference type="GO" id="GO:0006508">
    <property type="term" value="P:proteolysis"/>
    <property type="evidence" value="ECO:0007669"/>
    <property type="project" value="InterPro"/>
</dbReference>
<dbReference type="PANTHER" id="PTHR24271:SF48">
    <property type="entry name" value="KALLIKREIN-14"/>
    <property type="match status" value="1"/>
</dbReference>
<feature type="region of interest" description="Disordered" evidence="2">
    <location>
        <begin position="1"/>
        <end position="21"/>
    </location>
</feature>
<name>A0A2I0T7W5_LIMLA</name>
<dbReference type="InterPro" id="IPR001254">
    <property type="entry name" value="Trypsin_dom"/>
</dbReference>
<feature type="compositionally biased region" description="Basic and acidic residues" evidence="2">
    <location>
        <begin position="7"/>
        <end position="17"/>
    </location>
</feature>
<dbReference type="InterPro" id="IPR009003">
    <property type="entry name" value="Peptidase_S1_PA"/>
</dbReference>
<dbReference type="PROSITE" id="PS50240">
    <property type="entry name" value="TRYPSIN_DOM"/>
    <property type="match status" value="1"/>
</dbReference>
<evidence type="ECO:0000256" key="1">
    <source>
        <dbReference type="ARBA" id="ARBA00023157"/>
    </source>
</evidence>
<evidence type="ECO:0000313" key="5">
    <source>
        <dbReference type="Proteomes" id="UP000233556"/>
    </source>
</evidence>
<dbReference type="SUPFAM" id="SSF50494">
    <property type="entry name" value="Trypsin-like serine proteases"/>
    <property type="match status" value="1"/>
</dbReference>
<dbReference type="GO" id="GO:0030141">
    <property type="term" value="C:secretory granule"/>
    <property type="evidence" value="ECO:0007669"/>
    <property type="project" value="TreeGrafter"/>
</dbReference>
<dbReference type="OrthoDB" id="10059102at2759"/>
<dbReference type="Pfam" id="PF00089">
    <property type="entry name" value="Trypsin"/>
    <property type="match status" value="1"/>
</dbReference>
<protein>
    <recommendedName>
        <fullName evidence="3">Peptidase S1 domain-containing protein</fullName>
    </recommendedName>
</protein>
<proteinExistence type="predicted"/>
<sequence>MGLGGGKWEDGGHHEMGDSGGPLVCNGTLQGIVSWGMEKCGQPKRPGVYTKVCRYTQWMQKTMKDNQ</sequence>
<evidence type="ECO:0000256" key="2">
    <source>
        <dbReference type="SAM" id="MobiDB-lite"/>
    </source>
</evidence>
<organism evidence="4 5">
    <name type="scientific">Limosa lapponica baueri</name>
    <dbReference type="NCBI Taxonomy" id="1758121"/>
    <lineage>
        <taxon>Eukaryota</taxon>
        <taxon>Metazoa</taxon>
        <taxon>Chordata</taxon>
        <taxon>Craniata</taxon>
        <taxon>Vertebrata</taxon>
        <taxon>Euteleostomi</taxon>
        <taxon>Archelosauria</taxon>
        <taxon>Archosauria</taxon>
        <taxon>Dinosauria</taxon>
        <taxon>Saurischia</taxon>
        <taxon>Theropoda</taxon>
        <taxon>Coelurosauria</taxon>
        <taxon>Aves</taxon>
        <taxon>Neognathae</taxon>
        <taxon>Neoaves</taxon>
        <taxon>Charadriiformes</taxon>
        <taxon>Scolopacidae</taxon>
        <taxon>Limosa</taxon>
    </lineage>
</organism>
<evidence type="ECO:0000313" key="4">
    <source>
        <dbReference type="EMBL" id="PKU29891.1"/>
    </source>
</evidence>